<evidence type="ECO:0000313" key="9">
    <source>
        <dbReference type="Proteomes" id="UP000433483"/>
    </source>
</evidence>
<evidence type="ECO:0000313" key="11">
    <source>
        <dbReference type="Proteomes" id="UP000440367"/>
    </source>
</evidence>
<evidence type="ECO:0000313" key="14">
    <source>
        <dbReference type="Proteomes" id="UP000476176"/>
    </source>
</evidence>
<accession>A0A6A3YNM8</accession>
<comment type="caution">
    <text evidence="7">The sequence shown here is derived from an EMBL/GenBank/DDBJ whole genome shotgun (WGS) entry which is preliminary data.</text>
</comment>
<evidence type="ECO:0000313" key="10">
    <source>
        <dbReference type="Proteomes" id="UP000437068"/>
    </source>
</evidence>
<evidence type="ECO:0000313" key="3">
    <source>
        <dbReference type="EMBL" id="KAE9103070.1"/>
    </source>
</evidence>
<dbReference type="EMBL" id="QXFZ01002000">
    <property type="protein sequence ID" value="KAE9082031.1"/>
    <property type="molecule type" value="Genomic_DNA"/>
</dbReference>
<dbReference type="Proteomes" id="UP000433483">
    <property type="component" value="Unassembled WGS sequence"/>
</dbReference>
<evidence type="ECO:0000313" key="8">
    <source>
        <dbReference type="EMBL" id="KAE9303710.1"/>
    </source>
</evidence>
<dbReference type="Proteomes" id="UP000441208">
    <property type="component" value="Unassembled WGS sequence"/>
</dbReference>
<dbReference type="EMBL" id="QXGD01000883">
    <property type="protein sequence ID" value="KAE9221405.1"/>
    <property type="molecule type" value="Genomic_DNA"/>
</dbReference>
<organism evidence="7 11">
    <name type="scientific">Phytophthora fragariae</name>
    <dbReference type="NCBI Taxonomy" id="53985"/>
    <lineage>
        <taxon>Eukaryota</taxon>
        <taxon>Sar</taxon>
        <taxon>Stramenopiles</taxon>
        <taxon>Oomycota</taxon>
        <taxon>Peronosporomycetes</taxon>
        <taxon>Peronosporales</taxon>
        <taxon>Peronosporaceae</taxon>
        <taxon>Phytophthora</taxon>
    </lineage>
</organism>
<evidence type="ECO:0000313" key="2">
    <source>
        <dbReference type="EMBL" id="KAE9082031.1"/>
    </source>
</evidence>
<name>A0A6A3YNM8_9STRA</name>
<evidence type="ECO:0000313" key="5">
    <source>
        <dbReference type="EMBL" id="KAE9196061.1"/>
    </source>
</evidence>
<feature type="region of interest" description="Disordered" evidence="1">
    <location>
        <begin position="66"/>
        <end position="85"/>
    </location>
</feature>
<dbReference type="Proteomes" id="UP000437068">
    <property type="component" value="Unassembled WGS sequence"/>
</dbReference>
<reference evidence="9 10" key="1">
    <citation type="submission" date="2018-08" db="EMBL/GenBank/DDBJ databases">
        <title>Genomic investigation of the strawberry pathogen Phytophthora fragariae indicates pathogenicity is determined by transcriptional variation in three key races.</title>
        <authorList>
            <person name="Adams T.M."/>
            <person name="Armitage A.D."/>
            <person name="Sobczyk M.K."/>
            <person name="Bates H.J."/>
            <person name="Dunwell J.M."/>
            <person name="Nellist C.F."/>
            <person name="Harrison R.J."/>
        </authorList>
    </citation>
    <scope>NUCLEOTIDE SEQUENCE [LARGE SCALE GENOMIC DNA]</scope>
    <source>
        <strain evidence="8 10">A4</strain>
        <strain evidence="7 11">BC-1</strain>
        <strain evidence="6 14">BC-23</strain>
        <strain evidence="5 9">NOV-27</strain>
        <strain evidence="4 12">NOV-5</strain>
        <strain evidence="2 13">NOV-71</strain>
        <strain evidence="3 15">ONT-3</strain>
    </source>
</reference>
<dbReference type="EMBL" id="QXGE01000789">
    <property type="protein sequence ID" value="KAE9303710.1"/>
    <property type="molecule type" value="Genomic_DNA"/>
</dbReference>
<gene>
    <name evidence="8" type="ORF">PF001_g13423</name>
    <name evidence="7" type="ORF">PF002_g15591</name>
    <name evidence="6" type="ORF">PF004_g17870</name>
    <name evidence="5" type="ORF">PF005_g17026</name>
    <name evidence="4" type="ORF">PF006_g13398</name>
    <name evidence="2" type="ORF">PF007_g22426</name>
    <name evidence="3" type="ORF">PF010_g13872</name>
</gene>
<feature type="compositionally biased region" description="Acidic residues" evidence="1">
    <location>
        <begin position="127"/>
        <end position="142"/>
    </location>
</feature>
<feature type="region of interest" description="Disordered" evidence="1">
    <location>
        <begin position="126"/>
        <end position="150"/>
    </location>
</feature>
<evidence type="ECO:0000313" key="12">
    <source>
        <dbReference type="Proteomes" id="UP000440732"/>
    </source>
</evidence>
<evidence type="ECO:0000313" key="13">
    <source>
        <dbReference type="Proteomes" id="UP000441208"/>
    </source>
</evidence>
<evidence type="ECO:0000313" key="15">
    <source>
        <dbReference type="Proteomes" id="UP000488956"/>
    </source>
</evidence>
<dbReference type="EMBL" id="QXGC01001373">
    <property type="protein sequence ID" value="KAE9204352.1"/>
    <property type="molecule type" value="Genomic_DNA"/>
</dbReference>
<evidence type="ECO:0000256" key="1">
    <source>
        <dbReference type="SAM" id="MobiDB-lite"/>
    </source>
</evidence>
<protein>
    <submittedName>
        <fullName evidence="7">Uncharacterized protein</fullName>
    </submittedName>
</protein>
<keyword evidence="9" id="KW-1185">Reference proteome</keyword>
<dbReference type="Proteomes" id="UP000440367">
    <property type="component" value="Unassembled WGS sequence"/>
</dbReference>
<dbReference type="EMBL" id="QXGB01001149">
    <property type="protein sequence ID" value="KAE9196061.1"/>
    <property type="molecule type" value="Genomic_DNA"/>
</dbReference>
<dbReference type="EMBL" id="QXFX01000831">
    <property type="protein sequence ID" value="KAE9103070.1"/>
    <property type="molecule type" value="Genomic_DNA"/>
</dbReference>
<evidence type="ECO:0000313" key="4">
    <source>
        <dbReference type="EMBL" id="KAE9141009.1"/>
    </source>
</evidence>
<dbReference type="Proteomes" id="UP000488956">
    <property type="component" value="Unassembled WGS sequence"/>
</dbReference>
<evidence type="ECO:0000313" key="7">
    <source>
        <dbReference type="EMBL" id="KAE9221405.1"/>
    </source>
</evidence>
<dbReference type="AlphaFoldDB" id="A0A6A3YNM8"/>
<sequence length="182" mass="18782">MTDRRTRSNGGRATWIEVTEGAPEGVSEGMSEGASEGARVMGSHAAGPAEVTDSVLEEGCSAWGRAARAPRRADGNSQSKPETQAVGAEALTFAAASTVDDVGGPAGDVATGAVAWTPVAGSVAATVDEDGAGVSTDEDDMATDEKREQQRCRVQRRLRYVHGAATAVRSSHVQGTAVEKRR</sequence>
<evidence type="ECO:0000313" key="6">
    <source>
        <dbReference type="EMBL" id="KAE9204352.1"/>
    </source>
</evidence>
<proteinExistence type="predicted"/>
<feature type="region of interest" description="Disordered" evidence="1">
    <location>
        <begin position="1"/>
        <end position="52"/>
    </location>
</feature>
<dbReference type="EMBL" id="QXGA01000796">
    <property type="protein sequence ID" value="KAE9141009.1"/>
    <property type="molecule type" value="Genomic_DNA"/>
</dbReference>
<dbReference type="Proteomes" id="UP000440732">
    <property type="component" value="Unassembled WGS sequence"/>
</dbReference>
<dbReference type="Proteomes" id="UP000476176">
    <property type="component" value="Unassembled WGS sequence"/>
</dbReference>